<dbReference type="Gene3D" id="2.60.120.650">
    <property type="entry name" value="Cupin"/>
    <property type="match status" value="1"/>
</dbReference>
<sequence length="370" mass="43623">MLETLDDVPLFRAEDLSYEDFCVFMTENRPCRISGITEQWRATKEWVLNAQVNTRRLRELFGDSVAPIADCQRSEYGSQPKTEMTINNYLDYWEEHRRPAVDEHRWANTAQEKCLYLKDWHMQRNFPEFAAYSVPRYFSSDWLNEFWLASDGQDDYRFVYIGPKGSWTPLHCDVFGSFSWSANICGEKLWIFLPPGEEVYFKDINGKLAPDITHITDRDRYPKLHEQKPVLRVLQRAGETIFVPSGWHHQVVNTEDTISINHNWFNGYNLFHVAEHLQNAENEVKKELSFMESDEAFGSQVEIVLRAHHGMNRHDFREILDFIARRRLECPEDQNARFDLLKCCEFLEDSVLKDEIKVLLSDSMPNGVHR</sequence>
<gene>
    <name evidence="6" type="primary">LOC100904033</name>
</gene>
<dbReference type="Pfam" id="PF02373">
    <property type="entry name" value="JmjC"/>
    <property type="match status" value="1"/>
</dbReference>
<proteinExistence type="inferred from homology"/>
<accession>A0AAJ6QSG7</accession>
<dbReference type="GO" id="GO:0045905">
    <property type="term" value="P:positive regulation of translational termination"/>
    <property type="evidence" value="ECO:0007669"/>
    <property type="project" value="TreeGrafter"/>
</dbReference>
<dbReference type="GeneID" id="100904033"/>
<dbReference type="SUPFAM" id="SSF51197">
    <property type="entry name" value="Clavaminate synthase-like"/>
    <property type="match status" value="1"/>
</dbReference>
<dbReference type="GO" id="GO:0005634">
    <property type="term" value="C:nucleus"/>
    <property type="evidence" value="ECO:0007669"/>
    <property type="project" value="TreeGrafter"/>
</dbReference>
<dbReference type="AlphaFoldDB" id="A0AAJ6QSG7"/>
<dbReference type="InterPro" id="IPR050910">
    <property type="entry name" value="JMJD6_ArgDemeth/LysHydrox"/>
</dbReference>
<evidence type="ECO:0000313" key="6">
    <source>
        <dbReference type="RefSeq" id="XP_003742249.1"/>
    </source>
</evidence>
<dbReference type="Proteomes" id="UP000694867">
    <property type="component" value="Unplaced"/>
</dbReference>
<organism evidence="5 6">
    <name type="scientific">Galendromus occidentalis</name>
    <name type="common">western predatory mite</name>
    <dbReference type="NCBI Taxonomy" id="34638"/>
    <lineage>
        <taxon>Eukaryota</taxon>
        <taxon>Metazoa</taxon>
        <taxon>Ecdysozoa</taxon>
        <taxon>Arthropoda</taxon>
        <taxon>Chelicerata</taxon>
        <taxon>Arachnida</taxon>
        <taxon>Acari</taxon>
        <taxon>Parasitiformes</taxon>
        <taxon>Mesostigmata</taxon>
        <taxon>Gamasina</taxon>
        <taxon>Phytoseioidea</taxon>
        <taxon>Phytoseiidae</taxon>
        <taxon>Typhlodrominae</taxon>
        <taxon>Galendromus</taxon>
    </lineage>
</organism>
<dbReference type="RefSeq" id="XP_003742249.1">
    <property type="nucleotide sequence ID" value="XM_003742201.2"/>
</dbReference>
<reference evidence="6" key="1">
    <citation type="submission" date="2025-08" db="UniProtKB">
        <authorList>
            <consortium name="RefSeq"/>
        </authorList>
    </citation>
    <scope>IDENTIFICATION</scope>
</reference>
<dbReference type="GO" id="GO:0005737">
    <property type="term" value="C:cytoplasm"/>
    <property type="evidence" value="ECO:0007669"/>
    <property type="project" value="TreeGrafter"/>
</dbReference>
<dbReference type="CTD" id="65094"/>
<keyword evidence="5" id="KW-1185">Reference proteome</keyword>
<evidence type="ECO:0000256" key="3">
    <source>
        <dbReference type="ARBA" id="ARBA00082904"/>
    </source>
</evidence>
<dbReference type="PROSITE" id="PS51184">
    <property type="entry name" value="JMJC"/>
    <property type="match status" value="1"/>
</dbReference>
<evidence type="ECO:0000313" key="5">
    <source>
        <dbReference type="Proteomes" id="UP000694867"/>
    </source>
</evidence>
<dbReference type="PANTHER" id="PTHR12480:SF6">
    <property type="entry name" value="2-OXOGLUTARATE AND IRON-DEPENDENT OXYGENASE JMJD4"/>
    <property type="match status" value="1"/>
</dbReference>
<comment type="catalytic activity">
    <reaction evidence="2">
        <text>L-lysyl-[protein] + 2-oxoglutarate + O2 = 4-hydroxy-L-lysyl-[protein] + succinate + CO2</text>
        <dbReference type="Rhea" id="RHEA:57156"/>
        <dbReference type="Rhea" id="RHEA-COMP:9752"/>
        <dbReference type="Rhea" id="RHEA-COMP:15084"/>
        <dbReference type="ChEBI" id="CHEBI:15379"/>
        <dbReference type="ChEBI" id="CHEBI:16526"/>
        <dbReference type="ChEBI" id="CHEBI:16810"/>
        <dbReference type="ChEBI" id="CHEBI:29969"/>
        <dbReference type="ChEBI" id="CHEBI:30031"/>
        <dbReference type="ChEBI" id="CHEBI:141495"/>
    </reaction>
</comment>
<name>A0AAJ6QSG7_9ACAR</name>
<evidence type="ECO:0000256" key="1">
    <source>
        <dbReference type="ARBA" id="ARBA00038068"/>
    </source>
</evidence>
<dbReference type="KEGG" id="goe:100904033"/>
<evidence type="ECO:0000259" key="4">
    <source>
        <dbReference type="PROSITE" id="PS51184"/>
    </source>
</evidence>
<dbReference type="InterPro" id="IPR003347">
    <property type="entry name" value="JmjC_dom"/>
</dbReference>
<comment type="similarity">
    <text evidence="1">Belongs to the JMJD6 family.</text>
</comment>
<dbReference type="GO" id="GO:0016706">
    <property type="term" value="F:2-oxoglutarate-dependent dioxygenase activity"/>
    <property type="evidence" value="ECO:0007669"/>
    <property type="project" value="TreeGrafter"/>
</dbReference>
<dbReference type="GO" id="GO:0043565">
    <property type="term" value="F:sequence-specific DNA binding"/>
    <property type="evidence" value="ECO:0007669"/>
    <property type="project" value="TreeGrafter"/>
</dbReference>
<dbReference type="SMART" id="SM00558">
    <property type="entry name" value="JmjC"/>
    <property type="match status" value="1"/>
</dbReference>
<evidence type="ECO:0000256" key="2">
    <source>
        <dbReference type="ARBA" id="ARBA00047762"/>
    </source>
</evidence>
<dbReference type="PANTHER" id="PTHR12480">
    <property type="entry name" value="ARGININE DEMETHYLASE AND LYSYL-HYDROXYLASE JMJD"/>
    <property type="match status" value="1"/>
</dbReference>
<feature type="domain" description="JmjC" evidence="4">
    <location>
        <begin position="115"/>
        <end position="281"/>
    </location>
</feature>
<protein>
    <recommendedName>
        <fullName evidence="3">Jumonji domain-containing protein 4</fullName>
    </recommendedName>
</protein>